<gene>
    <name evidence="2" type="ORF">H924_02205</name>
</gene>
<dbReference type="Proteomes" id="UP000011760">
    <property type="component" value="Chromosome"/>
</dbReference>
<evidence type="ECO:0000313" key="2">
    <source>
        <dbReference type="EMBL" id="AGG65895.1"/>
    </source>
</evidence>
<dbReference type="AlphaFoldDB" id="M1UD97"/>
<keyword evidence="1" id="KW-1133">Transmembrane helix</keyword>
<reference evidence="2 3" key="1">
    <citation type="submission" date="2013-02" db="EMBL/GenBank/DDBJ databases">
        <title>The complete genome sequence of Corynebacterium callunae DSM 20147.</title>
        <authorList>
            <person name="Ruckert C."/>
            <person name="Albersmeier A."/>
            <person name="Kalinowski J."/>
        </authorList>
    </citation>
    <scope>NUCLEOTIDE SEQUENCE [LARGE SCALE GENOMIC DNA]</scope>
    <source>
        <strain evidence="2 3">DSM 20147</strain>
    </source>
</reference>
<keyword evidence="1" id="KW-0472">Membrane</keyword>
<dbReference type="KEGG" id="ccn:H924_02205"/>
<dbReference type="EMBL" id="CP004354">
    <property type="protein sequence ID" value="AGG65895.1"/>
    <property type="molecule type" value="Genomic_DNA"/>
</dbReference>
<accession>M1UD97</accession>
<keyword evidence="1" id="KW-0812">Transmembrane</keyword>
<sequence>MLLKGVPVPRKWDTLDGAKQKTHCPSTSLFQKLSHNPIPYYLLLNILLVLFRLWTSAMPGYQL</sequence>
<feature type="transmembrane region" description="Helical" evidence="1">
    <location>
        <begin position="38"/>
        <end position="55"/>
    </location>
</feature>
<keyword evidence="3" id="KW-1185">Reference proteome</keyword>
<proteinExistence type="predicted"/>
<name>M1UD97_9CORY</name>
<protein>
    <submittedName>
        <fullName evidence="2">Uncharacterized protein</fullName>
    </submittedName>
</protein>
<evidence type="ECO:0000256" key="1">
    <source>
        <dbReference type="SAM" id="Phobius"/>
    </source>
</evidence>
<dbReference type="HOGENOM" id="CLU_2878199_0_0_11"/>
<evidence type="ECO:0000313" key="3">
    <source>
        <dbReference type="Proteomes" id="UP000011760"/>
    </source>
</evidence>
<organism evidence="2 3">
    <name type="scientific">Corynebacterium callunae DSM 20147</name>
    <dbReference type="NCBI Taxonomy" id="1121353"/>
    <lineage>
        <taxon>Bacteria</taxon>
        <taxon>Bacillati</taxon>
        <taxon>Actinomycetota</taxon>
        <taxon>Actinomycetes</taxon>
        <taxon>Mycobacteriales</taxon>
        <taxon>Corynebacteriaceae</taxon>
        <taxon>Corynebacterium</taxon>
    </lineage>
</organism>